<proteinExistence type="predicted"/>
<accession>B7P8L5</accession>
<sequence length="67" mass="7913">ACRIYFEIWAHFFRKKKKKKGRAAKTQGAPHVCPSKSECQKEEKSKQRKKEARRENKTITNSHTQPL</sequence>
<keyword evidence="4" id="KW-1185">Reference proteome</keyword>
<dbReference type="EnsemblMetazoa" id="ISCW017404-RA">
    <property type="protein sequence ID" value="ISCW017404-PA"/>
    <property type="gene ID" value="ISCW017404"/>
</dbReference>
<evidence type="ECO:0000313" key="3">
    <source>
        <dbReference type="EnsemblMetazoa" id="ISCW017404-PA"/>
    </source>
</evidence>
<organism>
    <name type="scientific">Ixodes scapularis</name>
    <name type="common">Black-legged tick</name>
    <name type="synonym">Deer tick</name>
    <dbReference type="NCBI Taxonomy" id="6945"/>
    <lineage>
        <taxon>Eukaryota</taxon>
        <taxon>Metazoa</taxon>
        <taxon>Ecdysozoa</taxon>
        <taxon>Arthropoda</taxon>
        <taxon>Chelicerata</taxon>
        <taxon>Arachnida</taxon>
        <taxon>Acari</taxon>
        <taxon>Parasitiformes</taxon>
        <taxon>Ixodida</taxon>
        <taxon>Ixodoidea</taxon>
        <taxon>Ixodidae</taxon>
        <taxon>Ixodinae</taxon>
        <taxon>Ixodes</taxon>
    </lineage>
</organism>
<protein>
    <submittedName>
        <fullName evidence="2 3">Uncharacterized protein</fullName>
    </submittedName>
</protein>
<reference evidence="2 4" key="1">
    <citation type="submission" date="2008-03" db="EMBL/GenBank/DDBJ databases">
        <title>Annotation of Ixodes scapularis.</title>
        <authorList>
            <consortium name="Ixodes scapularis Genome Project Consortium"/>
            <person name="Caler E."/>
            <person name="Hannick L.I."/>
            <person name="Bidwell S."/>
            <person name="Joardar V."/>
            <person name="Thiagarajan M."/>
            <person name="Amedeo P."/>
            <person name="Galinsky K.J."/>
            <person name="Schobel S."/>
            <person name="Inman J."/>
            <person name="Hostetler J."/>
            <person name="Miller J."/>
            <person name="Hammond M."/>
            <person name="Megy K."/>
            <person name="Lawson D."/>
            <person name="Kodira C."/>
            <person name="Sutton G."/>
            <person name="Meyer J."/>
            <person name="Hill C.A."/>
            <person name="Birren B."/>
            <person name="Nene V."/>
            <person name="Collins F."/>
            <person name="Alarcon-Chaidez F."/>
            <person name="Wikel S."/>
            <person name="Strausberg R."/>
        </authorList>
    </citation>
    <scope>NUCLEOTIDE SEQUENCE [LARGE SCALE GENOMIC DNA]</scope>
    <source>
        <strain evidence="4">Wikel</strain>
        <strain evidence="2">Wikel colony</strain>
    </source>
</reference>
<feature type="non-terminal residue" evidence="2">
    <location>
        <position position="1"/>
    </location>
</feature>
<evidence type="ECO:0000256" key="1">
    <source>
        <dbReference type="SAM" id="MobiDB-lite"/>
    </source>
</evidence>
<reference evidence="3" key="2">
    <citation type="submission" date="2020-05" db="UniProtKB">
        <authorList>
            <consortium name="EnsemblMetazoa"/>
        </authorList>
    </citation>
    <scope>IDENTIFICATION</scope>
    <source>
        <strain evidence="3">wikel</strain>
    </source>
</reference>
<dbReference type="Proteomes" id="UP000001555">
    <property type="component" value="Unassembled WGS sequence"/>
</dbReference>
<dbReference type="PaxDb" id="6945-B7P8L5"/>
<dbReference type="AlphaFoldDB" id="B7P8L5"/>
<evidence type="ECO:0000313" key="4">
    <source>
        <dbReference type="Proteomes" id="UP000001555"/>
    </source>
</evidence>
<evidence type="ECO:0000313" key="2">
    <source>
        <dbReference type="EMBL" id="EEC02937.1"/>
    </source>
</evidence>
<dbReference type="HOGENOM" id="CLU_2819892_0_0_1"/>
<dbReference type="EMBL" id="DS658400">
    <property type="protein sequence ID" value="EEC02937.1"/>
    <property type="molecule type" value="Genomic_DNA"/>
</dbReference>
<feature type="compositionally biased region" description="Polar residues" evidence="1">
    <location>
        <begin position="58"/>
        <end position="67"/>
    </location>
</feature>
<dbReference type="EMBL" id="ABJB010069004">
    <property type="status" value="NOT_ANNOTATED_CDS"/>
    <property type="molecule type" value="Genomic_DNA"/>
</dbReference>
<name>B7P8L5_IXOSC</name>
<gene>
    <name evidence="2" type="ORF">IscW_ISCW017404</name>
</gene>
<dbReference type="InParanoid" id="B7P8L5"/>
<feature type="region of interest" description="Disordered" evidence="1">
    <location>
        <begin position="16"/>
        <end position="67"/>
    </location>
</feature>
<dbReference type="VEuPathDB" id="VectorBase:ISCW017404"/>